<sequence length="156" mass="17941">MPPLGHDDEFDSDDEVLVKRMKKIKQAKMSPSGFIAMIDKFSEAQRQAIIDMGFEGFLHLQVNKLLGDLCKWLVDSFDPYSVTLYISPDKKIKITPMDVHITLALPIGGKKVEEFYGRKPKDAKYNKVLVAWRNKWNLQDRTPKLSQMPQCITEPD</sequence>
<dbReference type="OrthoDB" id="5562739at2759"/>
<protein>
    <submittedName>
        <fullName evidence="1">Uncharacterized protein</fullName>
    </submittedName>
</protein>
<keyword evidence="2" id="KW-1185">Reference proteome</keyword>
<name>A0A9Q1JNP5_9CARY</name>
<evidence type="ECO:0000313" key="2">
    <source>
        <dbReference type="Proteomes" id="UP001153076"/>
    </source>
</evidence>
<dbReference type="PANTHER" id="PTHR34835:SF34">
    <property type="entry name" value="OS08G0555500 PROTEIN"/>
    <property type="match status" value="1"/>
</dbReference>
<gene>
    <name evidence="1" type="ORF">Cgig2_010404</name>
</gene>
<accession>A0A9Q1JNP5</accession>
<organism evidence="1 2">
    <name type="scientific">Carnegiea gigantea</name>
    <dbReference type="NCBI Taxonomy" id="171969"/>
    <lineage>
        <taxon>Eukaryota</taxon>
        <taxon>Viridiplantae</taxon>
        <taxon>Streptophyta</taxon>
        <taxon>Embryophyta</taxon>
        <taxon>Tracheophyta</taxon>
        <taxon>Spermatophyta</taxon>
        <taxon>Magnoliopsida</taxon>
        <taxon>eudicotyledons</taxon>
        <taxon>Gunneridae</taxon>
        <taxon>Pentapetalae</taxon>
        <taxon>Caryophyllales</taxon>
        <taxon>Cactineae</taxon>
        <taxon>Cactaceae</taxon>
        <taxon>Cactoideae</taxon>
        <taxon>Echinocereeae</taxon>
        <taxon>Carnegiea</taxon>
    </lineage>
</organism>
<dbReference type="AlphaFoldDB" id="A0A9Q1JNP5"/>
<proteinExistence type="predicted"/>
<reference evidence="1" key="1">
    <citation type="submission" date="2022-04" db="EMBL/GenBank/DDBJ databases">
        <title>Carnegiea gigantea Genome sequencing and assembly v2.</title>
        <authorList>
            <person name="Copetti D."/>
            <person name="Sanderson M.J."/>
            <person name="Burquez A."/>
            <person name="Wojciechowski M.F."/>
        </authorList>
    </citation>
    <scope>NUCLEOTIDE SEQUENCE</scope>
    <source>
        <strain evidence="1">SGP5-SGP5p</strain>
        <tissue evidence="1">Aerial part</tissue>
    </source>
</reference>
<dbReference type="PANTHER" id="PTHR34835">
    <property type="entry name" value="OS07G0283600 PROTEIN-RELATED"/>
    <property type="match status" value="1"/>
</dbReference>
<comment type="caution">
    <text evidence="1">The sequence shown here is derived from an EMBL/GenBank/DDBJ whole genome shotgun (WGS) entry which is preliminary data.</text>
</comment>
<dbReference type="EMBL" id="JAKOGI010001008">
    <property type="protein sequence ID" value="KAJ8428421.1"/>
    <property type="molecule type" value="Genomic_DNA"/>
</dbReference>
<dbReference type="Proteomes" id="UP001153076">
    <property type="component" value="Unassembled WGS sequence"/>
</dbReference>
<evidence type="ECO:0000313" key="1">
    <source>
        <dbReference type="EMBL" id="KAJ8428421.1"/>
    </source>
</evidence>